<protein>
    <submittedName>
        <fullName evidence="2">XRE family transcriptional regulator</fullName>
    </submittedName>
</protein>
<dbReference type="RefSeq" id="WP_123205878.1">
    <property type="nucleotide sequence ID" value="NZ_RBEE01000022.1"/>
</dbReference>
<dbReference type="EMBL" id="RBEE01000022">
    <property type="protein sequence ID" value="RNL52777.1"/>
    <property type="molecule type" value="Genomic_DNA"/>
</dbReference>
<dbReference type="Gene3D" id="1.10.260.40">
    <property type="entry name" value="lambda repressor-like DNA-binding domains"/>
    <property type="match status" value="1"/>
</dbReference>
<dbReference type="CDD" id="cd00093">
    <property type="entry name" value="HTH_XRE"/>
    <property type="match status" value="1"/>
</dbReference>
<accession>A0A3N0BUE7</accession>
<dbReference type="AlphaFoldDB" id="A0A3N0BUE7"/>
<proteinExistence type="predicted"/>
<dbReference type="SUPFAM" id="SSF47413">
    <property type="entry name" value="lambda repressor-like DNA-binding domains"/>
    <property type="match status" value="1"/>
</dbReference>
<sequence length="79" mass="9157">MADLNRIKVALAEKKISNKLLAEHLGRRVETISRWCTNKQQPSLEELNSIAEFLKVDIRNLLYPSDWSESNVEEFVAKK</sequence>
<feature type="domain" description="HTH cro/C1-type" evidence="1">
    <location>
        <begin position="7"/>
        <end position="61"/>
    </location>
</feature>
<comment type="caution">
    <text evidence="2">The sequence shown here is derived from an EMBL/GenBank/DDBJ whole genome shotgun (WGS) entry which is preliminary data.</text>
</comment>
<dbReference type="InterPro" id="IPR010982">
    <property type="entry name" value="Lambda_DNA-bd_dom_sf"/>
</dbReference>
<organism evidence="2 3">
    <name type="scientific">Pedobacter jejuensis</name>
    <dbReference type="NCBI Taxonomy" id="1268550"/>
    <lineage>
        <taxon>Bacteria</taxon>
        <taxon>Pseudomonadati</taxon>
        <taxon>Bacteroidota</taxon>
        <taxon>Sphingobacteriia</taxon>
        <taxon>Sphingobacteriales</taxon>
        <taxon>Sphingobacteriaceae</taxon>
        <taxon>Pedobacter</taxon>
    </lineage>
</organism>
<dbReference type="GO" id="GO:0003677">
    <property type="term" value="F:DNA binding"/>
    <property type="evidence" value="ECO:0007669"/>
    <property type="project" value="InterPro"/>
</dbReference>
<dbReference type="PROSITE" id="PS50943">
    <property type="entry name" value="HTH_CROC1"/>
    <property type="match status" value="1"/>
</dbReference>
<dbReference type="Pfam" id="PF13443">
    <property type="entry name" value="HTH_26"/>
    <property type="match status" value="1"/>
</dbReference>
<evidence type="ECO:0000313" key="2">
    <source>
        <dbReference type="EMBL" id="RNL52777.1"/>
    </source>
</evidence>
<keyword evidence="3" id="KW-1185">Reference proteome</keyword>
<dbReference type="Proteomes" id="UP000274046">
    <property type="component" value="Unassembled WGS sequence"/>
</dbReference>
<dbReference type="SMART" id="SM00530">
    <property type="entry name" value="HTH_XRE"/>
    <property type="match status" value="1"/>
</dbReference>
<gene>
    <name evidence="2" type="ORF">D7004_10815</name>
</gene>
<dbReference type="OrthoDB" id="7865033at2"/>
<evidence type="ECO:0000259" key="1">
    <source>
        <dbReference type="PROSITE" id="PS50943"/>
    </source>
</evidence>
<reference evidence="2 3" key="1">
    <citation type="submission" date="2018-10" db="EMBL/GenBank/DDBJ databases">
        <title>Genome sequencing of Pedobacter jejuensis TNB23.</title>
        <authorList>
            <person name="Cho Y.-J."/>
            <person name="Cho A."/>
            <person name="Kim O.-S."/>
        </authorList>
    </citation>
    <scope>NUCLEOTIDE SEQUENCE [LARGE SCALE GENOMIC DNA]</scope>
    <source>
        <strain evidence="2 3">TNB23</strain>
    </source>
</reference>
<name>A0A3N0BUE7_9SPHI</name>
<dbReference type="InterPro" id="IPR001387">
    <property type="entry name" value="Cro/C1-type_HTH"/>
</dbReference>
<evidence type="ECO:0000313" key="3">
    <source>
        <dbReference type="Proteomes" id="UP000274046"/>
    </source>
</evidence>